<protein>
    <recommendedName>
        <fullName evidence="3">DUF1579 domain-containing protein</fullName>
    </recommendedName>
</protein>
<evidence type="ECO:0008006" key="3">
    <source>
        <dbReference type="Google" id="ProtNLM"/>
    </source>
</evidence>
<gene>
    <name evidence="1" type="ORF">CCY01nite_25840</name>
</gene>
<sequence length="158" mass="17916">MDYMTPGSMHKMMAMADGDWKTDMTFWMAPGAQPMTQAGNCTNKMILGGRYQESRHTSSFDGQPFEGIGILGYDNAKKVFQSTWVDNMGSGIMYLEGKWDDATRSVTLTGKTTDPATGKEQLIREVFKWVDDNNQVMEMYMMADGKEFKSMELKLTRK</sequence>
<accession>A0A512RKU5</accession>
<comment type="caution">
    <text evidence="1">The sequence shown here is derived from an EMBL/GenBank/DDBJ whole genome shotgun (WGS) entry which is preliminary data.</text>
</comment>
<evidence type="ECO:0000313" key="2">
    <source>
        <dbReference type="Proteomes" id="UP000321436"/>
    </source>
</evidence>
<dbReference type="Proteomes" id="UP000321436">
    <property type="component" value="Unassembled WGS sequence"/>
</dbReference>
<name>A0A512RKU5_9BACT</name>
<proteinExistence type="predicted"/>
<dbReference type="Pfam" id="PF07617">
    <property type="entry name" value="DUF1579"/>
    <property type="match status" value="1"/>
</dbReference>
<keyword evidence="2" id="KW-1185">Reference proteome</keyword>
<organism evidence="1 2">
    <name type="scientific">Chitinophaga cymbidii</name>
    <dbReference type="NCBI Taxonomy" id="1096750"/>
    <lineage>
        <taxon>Bacteria</taxon>
        <taxon>Pseudomonadati</taxon>
        <taxon>Bacteroidota</taxon>
        <taxon>Chitinophagia</taxon>
        <taxon>Chitinophagales</taxon>
        <taxon>Chitinophagaceae</taxon>
        <taxon>Chitinophaga</taxon>
    </lineage>
</organism>
<dbReference type="AlphaFoldDB" id="A0A512RKU5"/>
<evidence type="ECO:0000313" key="1">
    <source>
        <dbReference type="EMBL" id="GEP96324.1"/>
    </source>
</evidence>
<reference evidence="1 2" key="1">
    <citation type="submission" date="2019-07" db="EMBL/GenBank/DDBJ databases">
        <title>Whole genome shotgun sequence of Chitinophaga cymbidii NBRC 109752.</title>
        <authorList>
            <person name="Hosoyama A."/>
            <person name="Uohara A."/>
            <person name="Ohji S."/>
            <person name="Ichikawa N."/>
        </authorList>
    </citation>
    <scope>NUCLEOTIDE SEQUENCE [LARGE SCALE GENOMIC DNA]</scope>
    <source>
        <strain evidence="1 2">NBRC 109752</strain>
    </source>
</reference>
<dbReference type="InterPro" id="IPR011473">
    <property type="entry name" value="DUF1579"/>
</dbReference>
<dbReference type="EMBL" id="BKAU01000002">
    <property type="protein sequence ID" value="GEP96324.1"/>
    <property type="molecule type" value="Genomic_DNA"/>
</dbReference>